<feature type="region of interest" description="Disordered" evidence="1">
    <location>
        <begin position="542"/>
        <end position="585"/>
    </location>
</feature>
<feature type="region of interest" description="Disordered" evidence="1">
    <location>
        <begin position="389"/>
        <end position="435"/>
    </location>
</feature>
<accession>G3B5P2</accession>
<dbReference type="PANTHER" id="PTHR24006">
    <property type="entry name" value="UBIQUITIN CARBOXYL-TERMINAL HYDROLASE"/>
    <property type="match status" value="1"/>
</dbReference>
<protein>
    <submittedName>
        <fullName evidence="3">Cysteine proteinase</fullName>
    </submittedName>
</protein>
<feature type="compositionally biased region" description="Polar residues" evidence="1">
    <location>
        <begin position="458"/>
        <end position="473"/>
    </location>
</feature>
<organism evidence="4">
    <name type="scientific">Candida tenuis (strain ATCC 10573 / BCRC 21748 / CBS 615 / JCM 9827 / NBRC 10315 / NRRL Y-1498 / VKM Y-70)</name>
    <name type="common">Yeast</name>
    <name type="synonym">Yamadazyma tenuis</name>
    <dbReference type="NCBI Taxonomy" id="590646"/>
    <lineage>
        <taxon>Eukaryota</taxon>
        <taxon>Fungi</taxon>
        <taxon>Dikarya</taxon>
        <taxon>Ascomycota</taxon>
        <taxon>Saccharomycotina</taxon>
        <taxon>Pichiomycetes</taxon>
        <taxon>Debaryomycetaceae</taxon>
        <taxon>Yamadazyma</taxon>
    </lineage>
</organism>
<dbReference type="GO" id="GO:0005634">
    <property type="term" value="C:nucleus"/>
    <property type="evidence" value="ECO:0007669"/>
    <property type="project" value="TreeGrafter"/>
</dbReference>
<dbReference type="InterPro" id="IPR038765">
    <property type="entry name" value="Papain-like_cys_pep_sf"/>
</dbReference>
<feature type="compositionally biased region" description="Acidic residues" evidence="1">
    <location>
        <begin position="414"/>
        <end position="434"/>
    </location>
</feature>
<dbReference type="InterPro" id="IPR001394">
    <property type="entry name" value="Peptidase_C19_UCH"/>
</dbReference>
<dbReference type="Pfam" id="PF00443">
    <property type="entry name" value="UCH"/>
    <property type="match status" value="1"/>
</dbReference>
<dbReference type="PROSITE" id="PS50235">
    <property type="entry name" value="USP_3"/>
    <property type="match status" value="1"/>
</dbReference>
<feature type="domain" description="USP" evidence="2">
    <location>
        <begin position="11"/>
        <end position="559"/>
    </location>
</feature>
<feature type="region of interest" description="Disordered" evidence="1">
    <location>
        <begin position="449"/>
        <end position="474"/>
    </location>
</feature>
<evidence type="ECO:0000256" key="1">
    <source>
        <dbReference type="SAM" id="MobiDB-lite"/>
    </source>
</evidence>
<dbReference type="Gene3D" id="3.90.70.10">
    <property type="entry name" value="Cysteine proteinases"/>
    <property type="match status" value="1"/>
</dbReference>
<evidence type="ECO:0000259" key="2">
    <source>
        <dbReference type="PROSITE" id="PS50235"/>
    </source>
</evidence>
<dbReference type="GO" id="GO:0005829">
    <property type="term" value="C:cytosol"/>
    <property type="evidence" value="ECO:0007669"/>
    <property type="project" value="TreeGrafter"/>
</dbReference>
<dbReference type="KEGG" id="cten:18250353"/>
<dbReference type="EMBL" id="GL996524">
    <property type="protein sequence ID" value="EGV63277.1"/>
    <property type="molecule type" value="Genomic_DNA"/>
</dbReference>
<dbReference type="SUPFAM" id="SSF54001">
    <property type="entry name" value="Cysteine proteinases"/>
    <property type="match status" value="1"/>
</dbReference>
<dbReference type="HOGENOM" id="CLU_023181_0_0_1"/>
<name>G3B5P2_CANTC</name>
<evidence type="ECO:0000313" key="3">
    <source>
        <dbReference type="EMBL" id="EGV63277.1"/>
    </source>
</evidence>
<sequence length="724" mass="82425">MFTKRPDKYTTGLINMRNDCFANSSLQAYSSLPGLTEYLNKFILSFHDLTTFIEDNQIDIDQIPDALPESNNPSNPKFKKMEAKFEVPLHISLAKILKKLQATQLTTRTISVWTFLHDLEKIFDAKISRSQHDAHELTQLISETLENEYLKVTKKFKNLLNNLSSKSHKHIGVVKLIEFPDFPLNGLILTQMKCFNCKGVSKPKFSQFLMLTLHTPETISTDLESLLNENESESIDGYQCLKCRVKYIVNNENYSKAENRSNLAAEEEILVKELTKLNDNPSFCINDDLPEYLENYIKTYKKNNVDISKITSTVLRKNQILKPPKIFGLHLSRSSFNGFNVTRNSCRVSFRDHLNLSIGKEYSEDLKHFQLAAQDSFFINEDTSKSKVLTTDVDDMEDEAVQREDVEESGDHDSESEDHEDEDAIAADQTESDVDSVISTHTISQAIASSKSSASSATVKTPESLNNSPITTDQTDDLINHFKKFKFNENDVYKYRLKAMIRHQGSHTQGHYECYKRKPLFVKDKDGMIIKLSPEILDEAIETEEETHEPPASTKFRRASMISASSTEIDAPSSESQRTYSSSSDRADIMASLNEDNIPEPPGTFRRKFSNMMGRRPSVFQADPEDVRIEEIIPSGLTTPAEIIVQEMDSDYFSSELTDQVNAKLKTKDHHQDSGNGVKLKKIPSLLKNPYWRISDSLITEVSKAAVLCETTSVYMLYYERVEK</sequence>
<dbReference type="AlphaFoldDB" id="G3B5P2"/>
<feature type="compositionally biased region" description="Low complexity" evidence="1">
    <location>
        <begin position="573"/>
        <end position="584"/>
    </location>
</feature>
<dbReference type="GO" id="GO:0004843">
    <property type="term" value="F:cysteine-type deubiquitinase activity"/>
    <property type="evidence" value="ECO:0007669"/>
    <property type="project" value="InterPro"/>
</dbReference>
<keyword evidence="4" id="KW-1185">Reference proteome</keyword>
<dbReference type="InterPro" id="IPR028889">
    <property type="entry name" value="USP"/>
</dbReference>
<dbReference type="eggNOG" id="ENOG502QSIQ">
    <property type="taxonomic scope" value="Eukaryota"/>
</dbReference>
<gene>
    <name evidence="3" type="ORF">CANTEDRAFT_94038</name>
</gene>
<dbReference type="Proteomes" id="UP000000707">
    <property type="component" value="Unassembled WGS sequence"/>
</dbReference>
<feature type="compositionally biased region" description="Basic and acidic residues" evidence="1">
    <location>
        <begin position="400"/>
        <end position="413"/>
    </location>
</feature>
<dbReference type="STRING" id="590646.G3B5P2"/>
<dbReference type="InterPro" id="IPR050164">
    <property type="entry name" value="Peptidase_C19"/>
</dbReference>
<proteinExistence type="predicted"/>
<dbReference type="InterPro" id="IPR018200">
    <property type="entry name" value="USP_CS"/>
</dbReference>
<reference evidence="3 4" key="1">
    <citation type="journal article" date="2011" name="Proc. Natl. Acad. Sci. U.S.A.">
        <title>Comparative genomics of xylose-fermenting fungi for enhanced biofuel production.</title>
        <authorList>
            <person name="Wohlbach D.J."/>
            <person name="Kuo A."/>
            <person name="Sato T.K."/>
            <person name="Potts K.M."/>
            <person name="Salamov A.A."/>
            <person name="LaButti K.M."/>
            <person name="Sun H."/>
            <person name="Clum A."/>
            <person name="Pangilinan J.L."/>
            <person name="Lindquist E.A."/>
            <person name="Lucas S."/>
            <person name="Lapidus A."/>
            <person name="Jin M."/>
            <person name="Gunawan C."/>
            <person name="Balan V."/>
            <person name="Dale B.E."/>
            <person name="Jeffries T.W."/>
            <person name="Zinkel R."/>
            <person name="Barry K.W."/>
            <person name="Grigoriev I.V."/>
            <person name="Gasch A.P."/>
        </authorList>
    </citation>
    <scope>NUCLEOTIDE SEQUENCE [LARGE SCALE GENOMIC DNA]</scope>
    <source>
        <strain evidence="4">ATCC 10573 / BCRC 21748 / CBS 615 / JCM 9827 / NBRC 10315 / NRRL Y-1498 / VKM Y-70</strain>
    </source>
</reference>
<dbReference type="GeneID" id="18250353"/>
<dbReference type="PROSITE" id="PS00973">
    <property type="entry name" value="USP_2"/>
    <property type="match status" value="1"/>
</dbReference>
<evidence type="ECO:0000313" key="4">
    <source>
        <dbReference type="Proteomes" id="UP000000707"/>
    </source>
</evidence>
<dbReference type="PANTHER" id="PTHR24006:SF827">
    <property type="entry name" value="UBIQUITIN CARBOXYL-TERMINAL HYDROLASE 34"/>
    <property type="match status" value="1"/>
</dbReference>
<dbReference type="GO" id="GO:0016579">
    <property type="term" value="P:protein deubiquitination"/>
    <property type="evidence" value="ECO:0007669"/>
    <property type="project" value="InterPro"/>
</dbReference>
<dbReference type="OrthoDB" id="2248014at2759"/>